<dbReference type="Gene3D" id="1.20.1290.10">
    <property type="entry name" value="AhpD-like"/>
    <property type="match status" value="1"/>
</dbReference>
<protein>
    <recommendedName>
        <fullName evidence="1">Carboxymuconolactone decarboxylase-like domain-containing protein</fullName>
    </recommendedName>
</protein>
<feature type="domain" description="Carboxymuconolactone decarboxylase-like" evidence="1">
    <location>
        <begin position="44"/>
        <end position="111"/>
    </location>
</feature>
<dbReference type="OrthoDB" id="9129225at2"/>
<dbReference type="EMBL" id="BATB01000013">
    <property type="protein sequence ID" value="GAD55346.1"/>
    <property type="molecule type" value="Genomic_DNA"/>
</dbReference>
<comment type="caution">
    <text evidence="2">The sequence shown here is derived from an EMBL/GenBank/DDBJ whole genome shotgun (WGS) entry which is preliminary data.</text>
</comment>
<gene>
    <name evidence="2" type="ORF">MBELCI_1398</name>
</gene>
<evidence type="ECO:0000313" key="3">
    <source>
        <dbReference type="Proteomes" id="UP000016566"/>
    </source>
</evidence>
<name>U2YKA0_9RHOB</name>
<organism evidence="2 3">
    <name type="scientific">Limimaricola cinnabarinus LL-001</name>
    <dbReference type="NCBI Taxonomy" id="1337093"/>
    <lineage>
        <taxon>Bacteria</taxon>
        <taxon>Pseudomonadati</taxon>
        <taxon>Pseudomonadota</taxon>
        <taxon>Alphaproteobacteria</taxon>
        <taxon>Rhodobacterales</taxon>
        <taxon>Paracoccaceae</taxon>
        <taxon>Limimaricola</taxon>
    </lineage>
</organism>
<dbReference type="InterPro" id="IPR029032">
    <property type="entry name" value="AhpD-like"/>
</dbReference>
<keyword evidence="3" id="KW-1185">Reference proteome</keyword>
<dbReference type="RefSeq" id="WP_021693450.1">
    <property type="nucleotide sequence ID" value="NZ_BATB01000013.1"/>
</dbReference>
<proteinExistence type="predicted"/>
<dbReference type="AlphaFoldDB" id="U2YKA0"/>
<dbReference type="SUPFAM" id="SSF69118">
    <property type="entry name" value="AhpD-like"/>
    <property type="match status" value="1"/>
</dbReference>
<dbReference type="InterPro" id="IPR003779">
    <property type="entry name" value="CMD-like"/>
</dbReference>
<dbReference type="Pfam" id="PF02627">
    <property type="entry name" value="CMD"/>
    <property type="match status" value="1"/>
</dbReference>
<evidence type="ECO:0000259" key="1">
    <source>
        <dbReference type="Pfam" id="PF02627"/>
    </source>
</evidence>
<reference evidence="2" key="1">
    <citation type="journal article" date="2013" name="Genome Announc.">
        <title>Draft Genome Sequence of Loktanella cinnabarina LL-001T, Isolated from Deep-Sea Floor Sediment.</title>
        <authorList>
            <person name="Nishi S."/>
            <person name="Tsubouchi T."/>
            <person name="Takaki Y."/>
            <person name="Koyanagi R."/>
            <person name="Satoh N."/>
            <person name="Maruyama T."/>
            <person name="Hatada Y."/>
        </authorList>
    </citation>
    <scope>NUCLEOTIDE SEQUENCE [LARGE SCALE GENOMIC DNA]</scope>
    <source>
        <strain evidence="2">LL-001</strain>
    </source>
</reference>
<dbReference type="Proteomes" id="UP000016566">
    <property type="component" value="Unassembled WGS sequence"/>
</dbReference>
<sequence length="186" mass="20689">MPINRHPDLDEQNLTSRQREVFTQIVGGKRGLVQGPLRVWLQSPELADRAQALGAFCRYDTVLPPRLSELAILVTGAFWKSGFEWAVHAPIASSAGLSDDVIEAIRLGREPEFKKEDELAIYDFANQLHRQHIADEAVHSRVVSMFGTQAAVELVGLLGYYTLISMTINAFEVPLPAEETDPFSES</sequence>
<dbReference type="PANTHER" id="PTHR34846">
    <property type="entry name" value="4-CARBOXYMUCONOLACTONE DECARBOXYLASE FAMILY PROTEIN (AFU_ORTHOLOGUE AFUA_6G11590)"/>
    <property type="match status" value="1"/>
</dbReference>
<accession>U2YKA0</accession>
<dbReference type="GO" id="GO:0051920">
    <property type="term" value="F:peroxiredoxin activity"/>
    <property type="evidence" value="ECO:0007669"/>
    <property type="project" value="InterPro"/>
</dbReference>
<dbReference type="eggNOG" id="COG2128">
    <property type="taxonomic scope" value="Bacteria"/>
</dbReference>
<evidence type="ECO:0000313" key="2">
    <source>
        <dbReference type="EMBL" id="GAD55346.1"/>
    </source>
</evidence>
<dbReference type="PANTHER" id="PTHR34846:SF11">
    <property type="entry name" value="4-CARBOXYMUCONOLACTONE DECARBOXYLASE FAMILY PROTEIN (AFU_ORTHOLOGUE AFUA_6G11590)"/>
    <property type="match status" value="1"/>
</dbReference>
<dbReference type="STRING" id="1337093.MBELCI_1398"/>